<evidence type="ECO:0000313" key="8">
    <source>
        <dbReference type="Proteomes" id="UP001203297"/>
    </source>
</evidence>
<protein>
    <submittedName>
        <fullName evidence="7">Uncharacterized protein</fullName>
    </submittedName>
</protein>
<dbReference type="EMBL" id="WTXG01000019">
    <property type="protein sequence ID" value="KAI0300109.1"/>
    <property type="molecule type" value="Genomic_DNA"/>
</dbReference>
<dbReference type="AlphaFoldDB" id="A0AAD4QN35"/>
<evidence type="ECO:0000256" key="2">
    <source>
        <dbReference type="ARBA" id="ARBA00022692"/>
    </source>
</evidence>
<feature type="non-terminal residue" evidence="7">
    <location>
        <position position="90"/>
    </location>
</feature>
<evidence type="ECO:0000256" key="1">
    <source>
        <dbReference type="ARBA" id="ARBA00004477"/>
    </source>
</evidence>
<evidence type="ECO:0000256" key="6">
    <source>
        <dbReference type="SAM" id="Phobius"/>
    </source>
</evidence>
<keyword evidence="2 6" id="KW-0812">Transmembrane</keyword>
<evidence type="ECO:0000256" key="4">
    <source>
        <dbReference type="ARBA" id="ARBA00022989"/>
    </source>
</evidence>
<evidence type="ECO:0000256" key="3">
    <source>
        <dbReference type="ARBA" id="ARBA00022824"/>
    </source>
</evidence>
<organism evidence="7 8">
    <name type="scientific">Multifurca ochricompacta</name>
    <dbReference type="NCBI Taxonomy" id="376703"/>
    <lineage>
        <taxon>Eukaryota</taxon>
        <taxon>Fungi</taxon>
        <taxon>Dikarya</taxon>
        <taxon>Basidiomycota</taxon>
        <taxon>Agaricomycotina</taxon>
        <taxon>Agaricomycetes</taxon>
        <taxon>Russulales</taxon>
        <taxon>Russulaceae</taxon>
        <taxon>Multifurca</taxon>
    </lineage>
</organism>
<keyword evidence="5 6" id="KW-0472">Membrane</keyword>
<name>A0AAD4QN35_9AGAM</name>
<keyword evidence="4 6" id="KW-1133">Transmembrane helix</keyword>
<proteinExistence type="predicted"/>
<dbReference type="InterPro" id="IPR024512">
    <property type="entry name" value="Ser_palmitoyltrfase_ssu-like"/>
</dbReference>
<sequence length="90" mass="10887">KPSLFATDLALVYKPPHSSFSHFIWRWRVRFESTFALSMFEGWEKILIVALMAIFWGLLITGIYRYLPYHLEFLYRRAVYYLSGTEQKDW</sequence>
<evidence type="ECO:0000256" key="5">
    <source>
        <dbReference type="ARBA" id="ARBA00023136"/>
    </source>
</evidence>
<keyword evidence="3" id="KW-0256">Endoplasmic reticulum</keyword>
<keyword evidence="8" id="KW-1185">Reference proteome</keyword>
<comment type="subcellular location">
    <subcellularLocation>
        <location evidence="1">Endoplasmic reticulum membrane</location>
        <topology evidence="1">Multi-pass membrane protein</topology>
    </subcellularLocation>
</comment>
<dbReference type="Pfam" id="PF11779">
    <property type="entry name" value="SPT_ssu-like"/>
    <property type="match status" value="1"/>
</dbReference>
<feature type="transmembrane region" description="Helical" evidence="6">
    <location>
        <begin position="46"/>
        <end position="67"/>
    </location>
</feature>
<dbReference type="Proteomes" id="UP001203297">
    <property type="component" value="Unassembled WGS sequence"/>
</dbReference>
<accession>A0AAD4QN35</accession>
<evidence type="ECO:0000313" key="7">
    <source>
        <dbReference type="EMBL" id="KAI0300109.1"/>
    </source>
</evidence>
<dbReference type="GO" id="GO:0005789">
    <property type="term" value="C:endoplasmic reticulum membrane"/>
    <property type="evidence" value="ECO:0007669"/>
    <property type="project" value="UniProtKB-SubCell"/>
</dbReference>
<feature type="non-terminal residue" evidence="7">
    <location>
        <position position="1"/>
    </location>
</feature>
<gene>
    <name evidence="7" type="ORF">B0F90DRAFT_1619562</name>
</gene>
<comment type="caution">
    <text evidence="7">The sequence shown here is derived from an EMBL/GenBank/DDBJ whole genome shotgun (WGS) entry which is preliminary data.</text>
</comment>
<reference evidence="7" key="1">
    <citation type="journal article" date="2022" name="New Phytol.">
        <title>Evolutionary transition to the ectomycorrhizal habit in the genomes of a hyperdiverse lineage of mushroom-forming fungi.</title>
        <authorList>
            <person name="Looney B."/>
            <person name="Miyauchi S."/>
            <person name="Morin E."/>
            <person name="Drula E."/>
            <person name="Courty P.E."/>
            <person name="Kohler A."/>
            <person name="Kuo A."/>
            <person name="LaButti K."/>
            <person name="Pangilinan J."/>
            <person name="Lipzen A."/>
            <person name="Riley R."/>
            <person name="Andreopoulos W."/>
            <person name="He G."/>
            <person name="Johnson J."/>
            <person name="Nolan M."/>
            <person name="Tritt A."/>
            <person name="Barry K.W."/>
            <person name="Grigoriev I.V."/>
            <person name="Nagy L.G."/>
            <person name="Hibbett D."/>
            <person name="Henrissat B."/>
            <person name="Matheny P.B."/>
            <person name="Labbe J."/>
            <person name="Martin F.M."/>
        </authorList>
    </citation>
    <scope>NUCLEOTIDE SEQUENCE</scope>
    <source>
        <strain evidence="7">BPL690</strain>
    </source>
</reference>